<feature type="domain" description="NYN" evidence="1">
    <location>
        <begin position="10"/>
        <end position="174"/>
    </location>
</feature>
<dbReference type="GO" id="GO:0004540">
    <property type="term" value="F:RNA nuclease activity"/>
    <property type="evidence" value="ECO:0007669"/>
    <property type="project" value="InterPro"/>
</dbReference>
<dbReference type="InterPro" id="IPR021139">
    <property type="entry name" value="NYN"/>
</dbReference>
<sequence length="205" mass="24505">MEKKQKAIFYIDGFNLYFGLKSKNWKKYYWLDLVNFCQKFLKPHQELAEVKYFTAIQKSKGKQDRQDLFLSANKQNNKFHLFLGKYLPKNINHNGTIIQTFEEKETDVHIAVQMIRDVVLEKCDISILISADSDLIPPIDFIREIKPNHKIFVYFPPSRFSYDLKQKSTNYILLENHETKFRECQFPEEIKLPNGYTLKRPSKWI</sequence>
<dbReference type="CDD" id="cd18722">
    <property type="entry name" value="PIN_NicB-like"/>
    <property type="match status" value="1"/>
</dbReference>
<reference evidence="2" key="1">
    <citation type="journal article" date="2020" name="mSystems">
        <title>Genome- and Community-Level Interaction Insights into Carbon Utilization and Element Cycling Functions of Hydrothermarchaeota in Hydrothermal Sediment.</title>
        <authorList>
            <person name="Zhou Z."/>
            <person name="Liu Y."/>
            <person name="Xu W."/>
            <person name="Pan J."/>
            <person name="Luo Z.H."/>
            <person name="Li M."/>
        </authorList>
    </citation>
    <scope>NUCLEOTIDE SEQUENCE [LARGE SCALE GENOMIC DNA]</scope>
    <source>
        <strain evidence="2">SpSt-479</strain>
    </source>
</reference>
<proteinExistence type="predicted"/>
<name>A0A7V2ZMR5_9BACT</name>
<dbReference type="Gene3D" id="3.40.50.1010">
    <property type="entry name" value="5'-nuclease"/>
    <property type="match status" value="1"/>
</dbReference>
<gene>
    <name evidence="2" type="ORF">ENS31_14180</name>
</gene>
<organism evidence="2">
    <name type="scientific">Ignavibacterium album</name>
    <dbReference type="NCBI Taxonomy" id="591197"/>
    <lineage>
        <taxon>Bacteria</taxon>
        <taxon>Pseudomonadati</taxon>
        <taxon>Ignavibacteriota</taxon>
        <taxon>Ignavibacteria</taxon>
        <taxon>Ignavibacteriales</taxon>
        <taxon>Ignavibacteriaceae</taxon>
        <taxon>Ignavibacterium</taxon>
    </lineage>
</organism>
<dbReference type="PANTHER" id="PTHR35458">
    <property type="entry name" value="SLR0755 PROTEIN"/>
    <property type="match status" value="1"/>
</dbReference>
<evidence type="ECO:0000313" key="2">
    <source>
        <dbReference type="EMBL" id="HFI92663.1"/>
    </source>
</evidence>
<dbReference type="AlphaFoldDB" id="A0A7V2ZMR5"/>
<dbReference type="PANTHER" id="PTHR35458:SF8">
    <property type="entry name" value="SLR0650 PROTEIN"/>
    <property type="match status" value="1"/>
</dbReference>
<comment type="caution">
    <text evidence="2">The sequence shown here is derived from an EMBL/GenBank/DDBJ whole genome shotgun (WGS) entry which is preliminary data.</text>
</comment>
<dbReference type="EMBL" id="DSUJ01000011">
    <property type="protein sequence ID" value="HFI92663.1"/>
    <property type="molecule type" value="Genomic_DNA"/>
</dbReference>
<protein>
    <submittedName>
        <fullName evidence="2">NYN domain-containing protein</fullName>
    </submittedName>
</protein>
<dbReference type="Pfam" id="PF01936">
    <property type="entry name" value="NYN"/>
    <property type="match status" value="1"/>
</dbReference>
<accession>A0A7V2ZMR5</accession>
<evidence type="ECO:0000259" key="1">
    <source>
        <dbReference type="Pfam" id="PF01936"/>
    </source>
</evidence>
<dbReference type="InterPro" id="IPR047140">
    <property type="entry name" value="LabA"/>
</dbReference>